<comment type="subcellular location">
    <subcellularLocation>
        <location evidence="1">Nucleus</location>
    </subcellularLocation>
</comment>
<evidence type="ECO:0000256" key="1">
    <source>
        <dbReference type="ARBA" id="ARBA00004123"/>
    </source>
</evidence>
<accession>A0A9P9J8K0</accession>
<dbReference type="AlphaFoldDB" id="A0A9P9J8K0"/>
<feature type="region of interest" description="Disordered" evidence="3">
    <location>
        <begin position="74"/>
        <end position="106"/>
    </location>
</feature>
<evidence type="ECO:0000256" key="3">
    <source>
        <dbReference type="SAM" id="MobiDB-lite"/>
    </source>
</evidence>
<dbReference type="GO" id="GO:0000981">
    <property type="term" value="F:DNA-binding transcription factor activity, RNA polymerase II-specific"/>
    <property type="evidence" value="ECO:0007669"/>
    <property type="project" value="InterPro"/>
</dbReference>
<name>A0A9P9J8K0_9HYPO</name>
<reference evidence="5" key="1">
    <citation type="journal article" date="2021" name="Nat. Commun.">
        <title>Genetic determinants of endophytism in the Arabidopsis root mycobiome.</title>
        <authorList>
            <person name="Mesny F."/>
            <person name="Miyauchi S."/>
            <person name="Thiergart T."/>
            <person name="Pickel B."/>
            <person name="Atanasova L."/>
            <person name="Karlsson M."/>
            <person name="Huettel B."/>
            <person name="Barry K.W."/>
            <person name="Haridas S."/>
            <person name="Chen C."/>
            <person name="Bauer D."/>
            <person name="Andreopoulos W."/>
            <person name="Pangilinan J."/>
            <person name="LaButti K."/>
            <person name="Riley R."/>
            <person name="Lipzen A."/>
            <person name="Clum A."/>
            <person name="Drula E."/>
            <person name="Henrissat B."/>
            <person name="Kohler A."/>
            <person name="Grigoriev I.V."/>
            <person name="Martin F.M."/>
            <person name="Hacquard S."/>
        </authorList>
    </citation>
    <scope>NUCLEOTIDE SEQUENCE</scope>
    <source>
        <strain evidence="5">MPI-CAGE-AT-0147</strain>
    </source>
</reference>
<proteinExistence type="predicted"/>
<dbReference type="PANTHER" id="PTHR37534:SF15">
    <property type="entry name" value="ZN(II)2CYS6 TRANSCRIPTION FACTOR (EUROFUNG)"/>
    <property type="match status" value="1"/>
</dbReference>
<organism evidence="5 6">
    <name type="scientific">Dactylonectria macrodidyma</name>
    <dbReference type="NCBI Taxonomy" id="307937"/>
    <lineage>
        <taxon>Eukaryota</taxon>
        <taxon>Fungi</taxon>
        <taxon>Dikarya</taxon>
        <taxon>Ascomycota</taxon>
        <taxon>Pezizomycotina</taxon>
        <taxon>Sordariomycetes</taxon>
        <taxon>Hypocreomycetidae</taxon>
        <taxon>Hypocreales</taxon>
        <taxon>Nectriaceae</taxon>
        <taxon>Dactylonectria</taxon>
    </lineage>
</organism>
<dbReference type="GO" id="GO:0005634">
    <property type="term" value="C:nucleus"/>
    <property type="evidence" value="ECO:0007669"/>
    <property type="project" value="UniProtKB-SubCell"/>
</dbReference>
<dbReference type="GO" id="GO:0045944">
    <property type="term" value="P:positive regulation of transcription by RNA polymerase II"/>
    <property type="evidence" value="ECO:0007669"/>
    <property type="project" value="TreeGrafter"/>
</dbReference>
<dbReference type="InterPro" id="IPR036864">
    <property type="entry name" value="Zn2-C6_fun-type_DNA-bd_sf"/>
</dbReference>
<feature type="domain" description="Zn(2)-C6 fungal-type" evidence="4">
    <location>
        <begin position="21"/>
        <end position="49"/>
    </location>
</feature>
<dbReference type="EMBL" id="JAGMUV010000007">
    <property type="protein sequence ID" value="KAH7148236.1"/>
    <property type="molecule type" value="Genomic_DNA"/>
</dbReference>
<protein>
    <submittedName>
        <fullName evidence="5">Fungal-specific transcription factor domain-containing protein</fullName>
    </submittedName>
</protein>
<evidence type="ECO:0000259" key="4">
    <source>
        <dbReference type="PROSITE" id="PS50048"/>
    </source>
</evidence>
<dbReference type="Gene3D" id="4.10.240.10">
    <property type="entry name" value="Zn(2)-C6 fungal-type DNA-binding domain"/>
    <property type="match status" value="1"/>
</dbReference>
<dbReference type="SUPFAM" id="SSF57701">
    <property type="entry name" value="Zn2/Cys6 DNA-binding domain"/>
    <property type="match status" value="1"/>
</dbReference>
<evidence type="ECO:0000313" key="6">
    <source>
        <dbReference type="Proteomes" id="UP000738349"/>
    </source>
</evidence>
<dbReference type="Pfam" id="PF11951">
    <property type="entry name" value="Fungal_trans_2"/>
    <property type="match status" value="2"/>
</dbReference>
<evidence type="ECO:0000313" key="5">
    <source>
        <dbReference type="EMBL" id="KAH7148236.1"/>
    </source>
</evidence>
<dbReference type="Proteomes" id="UP000738349">
    <property type="component" value="Unassembled WGS sequence"/>
</dbReference>
<dbReference type="GO" id="GO:0008270">
    <property type="term" value="F:zinc ion binding"/>
    <property type="evidence" value="ECO:0007669"/>
    <property type="project" value="InterPro"/>
</dbReference>
<comment type="caution">
    <text evidence="5">The sequence shown here is derived from an EMBL/GenBank/DDBJ whole genome shotgun (WGS) entry which is preliminary data.</text>
</comment>
<evidence type="ECO:0000256" key="2">
    <source>
        <dbReference type="ARBA" id="ARBA00023242"/>
    </source>
</evidence>
<dbReference type="GO" id="GO:0000976">
    <property type="term" value="F:transcription cis-regulatory region binding"/>
    <property type="evidence" value="ECO:0007669"/>
    <property type="project" value="TreeGrafter"/>
</dbReference>
<dbReference type="Pfam" id="PF00172">
    <property type="entry name" value="Zn_clus"/>
    <property type="match status" value="1"/>
</dbReference>
<dbReference type="OrthoDB" id="3862662at2759"/>
<keyword evidence="6" id="KW-1185">Reference proteome</keyword>
<sequence>MRPKNVRLDSLPPNREVSSRDCRLCTKRRIRCDRTLPECRKCTTRELSCPGFDPVPLRWGQGVASRGKLSGRVIPVLPPAKRKDPTGPRSKSGVDEEPDVPAERREHDVRAVANCSKSAPDFSTLTPYLMQELGLVGHYLSTASVDNLFNHFCNEVTPMLIWLDGPHNTWRNSIPGLAKNSDCLRLSIMGLAAAHLSVTCAGSNNKAVLLHFNHNLRDASLRDLNHKMNLELNRDDAKAEENYGDASVAEILATILVLCFAEMLTPESTDWSLHLRACRAFVNRHSLQTRREEPLDSIIRFLFKEALDLEAYANISSFTRTPNLTLKPPSNSMFDGHFWIFTGLLHDVTIAERQLYDLEQEGGQIPATDISGWKAKLDVAHSMASACISSVLDPEDSNRGSFHAIIRAHYYAGLIYCHQALVRTSESAESTAAFVDGLFHEIQLATGVLPKCTIFCHDLFFPLFIAGTESRANPHRQGIVQGLFETTISTTGLWCNNGGLTFLRNFWAASGNVGTWISFARENESQISPFIIF</sequence>
<dbReference type="InterPro" id="IPR021858">
    <property type="entry name" value="Fun_TF"/>
</dbReference>
<dbReference type="InterPro" id="IPR001138">
    <property type="entry name" value="Zn2Cys6_DnaBD"/>
</dbReference>
<gene>
    <name evidence="5" type="ORF">EDB81DRAFT_457832</name>
</gene>
<keyword evidence="2" id="KW-0539">Nucleus</keyword>
<dbReference type="PROSITE" id="PS50048">
    <property type="entry name" value="ZN2_CY6_FUNGAL_2"/>
    <property type="match status" value="1"/>
</dbReference>
<dbReference type="PANTHER" id="PTHR37534">
    <property type="entry name" value="TRANSCRIPTIONAL ACTIVATOR PROTEIN UGA3"/>
    <property type="match status" value="1"/>
</dbReference>